<reference evidence="10" key="1">
    <citation type="submission" date="2022-03" db="EMBL/GenBank/DDBJ databases">
        <authorList>
            <person name="Martin C."/>
        </authorList>
    </citation>
    <scope>NUCLEOTIDE SEQUENCE</scope>
</reference>
<dbReference type="OrthoDB" id="49395at2759"/>
<dbReference type="PANTHER" id="PTHR18947:SF39">
    <property type="entry name" value="PROTEIN HOOK"/>
    <property type="match status" value="1"/>
</dbReference>
<dbReference type="FunFam" id="1.10.418.10:FF:000024">
    <property type="entry name" value="Hook homolog 3 (Drosophila)"/>
    <property type="match status" value="1"/>
</dbReference>
<proteinExistence type="inferred from homology"/>
<dbReference type="GO" id="GO:0031122">
    <property type="term" value="P:cytoplasmic microtubule organization"/>
    <property type="evidence" value="ECO:0007669"/>
    <property type="project" value="InterPro"/>
</dbReference>
<feature type="region of interest" description="Disordered" evidence="8">
    <location>
        <begin position="679"/>
        <end position="714"/>
    </location>
</feature>
<name>A0A8S4N0G8_OWEFU</name>
<evidence type="ECO:0000259" key="9">
    <source>
        <dbReference type="PROSITE" id="PS50021"/>
    </source>
</evidence>
<feature type="coiled-coil region" evidence="7">
    <location>
        <begin position="488"/>
        <end position="522"/>
    </location>
</feature>
<sequence>MDRDHLCQSLLTWMHTFSVETTFKTAEDVIDGVVMSEILNQIAPEFFNEAWMAKVKKESGGNWRLKVSNLKKILKGILEYYQEVLGQQISDFHMPDVNAIGEKCDHSELGRLIQLILGCAVNCDDKQDYIQRIMSMEEEVQHVVMNAIQELMSKESPAGFGEGSSEIGDQLKRTIAELNSVISQKEETEQRCHELDLQVSALVEEKTMLFDENERLRDSQQNQNDSLDDPSTPAGRRYHQLQIQVENQQEELFRMEAARDDYRIKVELQEKEILDLQQKNDELNSLAEEARALKDEVDILRHTADKVAKYESTIETYKKRLEELSDLRGQIKIMEEKNTNYMQKQLELEEELRKGGNVKSSLDLYKRQVQELQMKAGDETKRADKAVFEAKRLQEKLQSLQRDKERLAAERDSLKETNEELTLNQLNQENLLPSHSLSGELAASPLGESAGSLELMNVPPEIREKIIRLTHENKMLKLSREGSDDENVQMLRNMLDDTETRKQELETENRICNQRILELEATVEDIQESQTSQSDDSADLRKKLNEHIQKNRDLDTDLQRKKSHIEELEPRISSYNDKINTLQDALSKKEDEMKAMEERYKKYLEKAKSVIKALDSKQNPGNAPEIQALKNQLAEKDKLIEHLEKDHDKAKAVREQEEKLVVTAWYNLGMQLHRKAAEERLTNSGAGQSFLARQRQAHTRRTPSVAMGHPTASR</sequence>
<keyword evidence="4" id="KW-0493">Microtubule</keyword>
<evidence type="ECO:0000256" key="1">
    <source>
        <dbReference type="ARBA" id="ARBA00004245"/>
    </source>
</evidence>
<dbReference type="Proteomes" id="UP000749559">
    <property type="component" value="Unassembled WGS sequence"/>
</dbReference>
<dbReference type="Gene3D" id="1.20.5.340">
    <property type="match status" value="1"/>
</dbReference>
<feature type="coiled-coil region" evidence="7">
    <location>
        <begin position="238"/>
        <end position="424"/>
    </location>
</feature>
<dbReference type="Gene3D" id="1.10.418.10">
    <property type="entry name" value="Calponin-like domain"/>
    <property type="match status" value="1"/>
</dbReference>
<dbReference type="PANTHER" id="PTHR18947">
    <property type="entry name" value="HOOK PROTEINS"/>
    <property type="match status" value="1"/>
</dbReference>
<keyword evidence="11" id="KW-1185">Reference proteome</keyword>
<keyword evidence="3" id="KW-0963">Cytoplasm</keyword>
<dbReference type="InterPro" id="IPR001715">
    <property type="entry name" value="CH_dom"/>
</dbReference>
<dbReference type="InterPro" id="IPR008636">
    <property type="entry name" value="Hook_C"/>
</dbReference>
<dbReference type="EMBL" id="CAIIXF020000001">
    <property type="protein sequence ID" value="CAH1774313.1"/>
    <property type="molecule type" value="Genomic_DNA"/>
</dbReference>
<dbReference type="GO" id="GO:0005737">
    <property type="term" value="C:cytoplasm"/>
    <property type="evidence" value="ECO:0007669"/>
    <property type="project" value="TreeGrafter"/>
</dbReference>
<comment type="caution">
    <text evidence="10">The sequence shown here is derived from an EMBL/GenBank/DDBJ whole genome shotgun (WGS) entry which is preliminary data.</text>
</comment>
<feature type="coiled-coil region" evidence="7">
    <location>
        <begin position="572"/>
        <end position="660"/>
    </location>
</feature>
<protein>
    <recommendedName>
        <fullName evidence="9">Calponin-homology (CH) domain-containing protein</fullName>
    </recommendedName>
</protein>
<dbReference type="Pfam" id="PF19047">
    <property type="entry name" value="HOOK_N"/>
    <property type="match status" value="1"/>
</dbReference>
<dbReference type="GO" id="GO:0005874">
    <property type="term" value="C:microtubule"/>
    <property type="evidence" value="ECO:0007669"/>
    <property type="project" value="UniProtKB-KW"/>
</dbReference>
<dbReference type="InterPro" id="IPR036872">
    <property type="entry name" value="CH_dom_sf"/>
</dbReference>
<dbReference type="InterPro" id="IPR043936">
    <property type="entry name" value="HOOK_N"/>
</dbReference>
<evidence type="ECO:0000256" key="3">
    <source>
        <dbReference type="ARBA" id="ARBA00022490"/>
    </source>
</evidence>
<dbReference type="GO" id="GO:0030705">
    <property type="term" value="P:cytoskeleton-dependent intracellular transport"/>
    <property type="evidence" value="ECO:0007669"/>
    <property type="project" value="InterPro"/>
</dbReference>
<dbReference type="GO" id="GO:0051959">
    <property type="term" value="F:dynein light intermediate chain binding"/>
    <property type="evidence" value="ECO:0007669"/>
    <property type="project" value="TreeGrafter"/>
</dbReference>
<dbReference type="CDD" id="cd22222">
    <property type="entry name" value="HkD_Hook"/>
    <property type="match status" value="1"/>
</dbReference>
<evidence type="ECO:0000256" key="5">
    <source>
        <dbReference type="ARBA" id="ARBA00023054"/>
    </source>
</evidence>
<feature type="coiled-coil region" evidence="7">
    <location>
        <begin position="171"/>
        <end position="205"/>
    </location>
</feature>
<evidence type="ECO:0000256" key="7">
    <source>
        <dbReference type="SAM" id="Coils"/>
    </source>
</evidence>
<dbReference type="AlphaFoldDB" id="A0A8S4N0G8"/>
<evidence type="ECO:0000256" key="8">
    <source>
        <dbReference type="SAM" id="MobiDB-lite"/>
    </source>
</evidence>
<dbReference type="GO" id="GO:0005813">
    <property type="term" value="C:centrosome"/>
    <property type="evidence" value="ECO:0007669"/>
    <property type="project" value="TreeGrafter"/>
</dbReference>
<keyword evidence="6" id="KW-0206">Cytoskeleton</keyword>
<gene>
    <name evidence="10" type="ORF">OFUS_LOCUS1803</name>
</gene>
<evidence type="ECO:0000256" key="2">
    <source>
        <dbReference type="ARBA" id="ARBA00006946"/>
    </source>
</evidence>
<evidence type="ECO:0000313" key="11">
    <source>
        <dbReference type="Proteomes" id="UP000749559"/>
    </source>
</evidence>
<accession>A0A8S4N0G8</accession>
<feature type="domain" description="Calponin-homology (CH)" evidence="9">
    <location>
        <begin position="4"/>
        <end position="120"/>
    </location>
</feature>
<keyword evidence="5 7" id="KW-0175">Coiled coil</keyword>
<dbReference type="PROSITE" id="PS50021">
    <property type="entry name" value="CH"/>
    <property type="match status" value="1"/>
</dbReference>
<dbReference type="Pfam" id="PF05622">
    <property type="entry name" value="HOOK"/>
    <property type="match status" value="1"/>
</dbReference>
<feature type="region of interest" description="Disordered" evidence="8">
    <location>
        <begin position="213"/>
        <end position="234"/>
    </location>
</feature>
<comment type="similarity">
    <text evidence="2">Belongs to the hook family.</text>
</comment>
<organism evidence="10 11">
    <name type="scientific">Owenia fusiformis</name>
    <name type="common">Polychaete worm</name>
    <dbReference type="NCBI Taxonomy" id="6347"/>
    <lineage>
        <taxon>Eukaryota</taxon>
        <taxon>Metazoa</taxon>
        <taxon>Spiralia</taxon>
        <taxon>Lophotrochozoa</taxon>
        <taxon>Annelida</taxon>
        <taxon>Polychaeta</taxon>
        <taxon>Sedentaria</taxon>
        <taxon>Canalipalpata</taxon>
        <taxon>Sabellida</taxon>
        <taxon>Oweniida</taxon>
        <taxon>Oweniidae</taxon>
        <taxon>Owenia</taxon>
    </lineage>
</organism>
<evidence type="ECO:0000256" key="4">
    <source>
        <dbReference type="ARBA" id="ARBA00022701"/>
    </source>
</evidence>
<dbReference type="SUPFAM" id="SSF116907">
    <property type="entry name" value="Hook domain"/>
    <property type="match status" value="1"/>
</dbReference>
<comment type="subcellular location">
    <subcellularLocation>
        <location evidence="1">Cytoplasm</location>
        <location evidence="1">Cytoskeleton</location>
    </subcellularLocation>
</comment>
<dbReference type="GO" id="GO:0008017">
    <property type="term" value="F:microtubule binding"/>
    <property type="evidence" value="ECO:0007669"/>
    <property type="project" value="InterPro"/>
</dbReference>
<evidence type="ECO:0000256" key="6">
    <source>
        <dbReference type="ARBA" id="ARBA00023212"/>
    </source>
</evidence>
<evidence type="ECO:0000313" key="10">
    <source>
        <dbReference type="EMBL" id="CAH1774313.1"/>
    </source>
</evidence>